<protein>
    <submittedName>
        <fullName evidence="9">ABC transporter permease</fullName>
    </submittedName>
</protein>
<dbReference type="GO" id="GO:0055085">
    <property type="term" value="P:transmembrane transport"/>
    <property type="evidence" value="ECO:0007669"/>
    <property type="project" value="InterPro"/>
</dbReference>
<keyword evidence="4 7" id="KW-0812">Transmembrane</keyword>
<dbReference type="EMBL" id="CP038804">
    <property type="protein sequence ID" value="UTY34242.1"/>
    <property type="molecule type" value="Genomic_DNA"/>
</dbReference>
<reference evidence="9" key="1">
    <citation type="submission" date="2019-04" db="EMBL/GenBank/DDBJ databases">
        <title>Whole genome sequencing of oral phylogroup 2 treponemes.</title>
        <authorList>
            <person name="Chan Y."/>
            <person name="Zeng H.H."/>
            <person name="Yu X.L."/>
            <person name="Leung W.K."/>
            <person name="Watt R.M."/>
        </authorList>
    </citation>
    <scope>NUCLEOTIDE SEQUENCE</scope>
    <source>
        <strain evidence="9">OMZ 835</strain>
    </source>
</reference>
<evidence type="ECO:0000313" key="9">
    <source>
        <dbReference type="EMBL" id="UTY34242.1"/>
    </source>
</evidence>
<dbReference type="Gene3D" id="1.10.3720.10">
    <property type="entry name" value="MetI-like"/>
    <property type="match status" value="1"/>
</dbReference>
<sequence>MDEKKITQNYDSPAIEPDLNPSDFEPVIRTKKTLQTTRVSIGFWEDVRRRFKKSKRALFSCVVLGLIILICLFGPILSGRSADDGNLKEKNLGPSFSYLFGTDELGRDIFTRVCKGGRASLIIAIIGAAIDMSIGLIYGGISAYSGGRTDTIMMRIVEILSSIPYLITAILISLIFGKGIFSIIIAMTITGWCFTARLVRGQVLQIKNQDFILAAQALGTSSFKIIIKHLLPNTVSIMIIALTFDIPSFIFGEAFLSYIGLGIQPPYTSWGVLASEAQKTMLFYPYQLFFPALFISLTILSLQIIGDALRDAMDPHLRKYK</sequence>
<dbReference type="RefSeq" id="WP_044977748.1">
    <property type="nucleotide sequence ID" value="NZ_CP009228.1"/>
</dbReference>
<dbReference type="InterPro" id="IPR035906">
    <property type="entry name" value="MetI-like_sf"/>
</dbReference>
<feature type="transmembrane region" description="Helical" evidence="7">
    <location>
        <begin position="57"/>
        <end position="77"/>
    </location>
</feature>
<keyword evidence="2 7" id="KW-0813">Transport</keyword>
<evidence type="ECO:0000256" key="2">
    <source>
        <dbReference type="ARBA" id="ARBA00022448"/>
    </source>
</evidence>
<keyword evidence="5 7" id="KW-1133">Transmembrane helix</keyword>
<evidence type="ECO:0000256" key="3">
    <source>
        <dbReference type="ARBA" id="ARBA00022475"/>
    </source>
</evidence>
<dbReference type="Pfam" id="PF12911">
    <property type="entry name" value="OppC_N"/>
    <property type="match status" value="1"/>
</dbReference>
<feature type="domain" description="ABC transmembrane type-1" evidence="8">
    <location>
        <begin position="117"/>
        <end position="306"/>
    </location>
</feature>
<evidence type="ECO:0000256" key="7">
    <source>
        <dbReference type="RuleBase" id="RU363032"/>
    </source>
</evidence>
<organism evidence="9 10">
    <name type="scientific">Treponema putidum</name>
    <dbReference type="NCBI Taxonomy" id="221027"/>
    <lineage>
        <taxon>Bacteria</taxon>
        <taxon>Pseudomonadati</taxon>
        <taxon>Spirochaetota</taxon>
        <taxon>Spirochaetia</taxon>
        <taxon>Spirochaetales</taxon>
        <taxon>Treponemataceae</taxon>
        <taxon>Treponema</taxon>
    </lineage>
</organism>
<evidence type="ECO:0000313" key="10">
    <source>
        <dbReference type="Proteomes" id="UP001058682"/>
    </source>
</evidence>
<feature type="transmembrane region" description="Helical" evidence="7">
    <location>
        <begin position="156"/>
        <end position="174"/>
    </location>
</feature>
<accession>A0AAE9MWV7</accession>
<name>A0AAE9MWV7_9SPIR</name>
<dbReference type="PANTHER" id="PTHR43386:SF22">
    <property type="entry name" value="OLIGOPEPTIDE TRANSPORT SYSTEM PERMEASE PROTEIN OPPC"/>
    <property type="match status" value="1"/>
</dbReference>
<evidence type="ECO:0000256" key="1">
    <source>
        <dbReference type="ARBA" id="ARBA00004651"/>
    </source>
</evidence>
<dbReference type="PROSITE" id="PS50928">
    <property type="entry name" value="ABC_TM1"/>
    <property type="match status" value="1"/>
</dbReference>
<dbReference type="GO" id="GO:0005886">
    <property type="term" value="C:plasma membrane"/>
    <property type="evidence" value="ECO:0007669"/>
    <property type="project" value="UniProtKB-SubCell"/>
</dbReference>
<dbReference type="SUPFAM" id="SSF161098">
    <property type="entry name" value="MetI-like"/>
    <property type="match status" value="1"/>
</dbReference>
<feature type="transmembrane region" description="Helical" evidence="7">
    <location>
        <begin position="121"/>
        <end position="144"/>
    </location>
</feature>
<dbReference type="InterPro" id="IPR050366">
    <property type="entry name" value="BP-dependent_transpt_permease"/>
</dbReference>
<evidence type="ECO:0000259" key="8">
    <source>
        <dbReference type="PROSITE" id="PS50928"/>
    </source>
</evidence>
<dbReference type="AlphaFoldDB" id="A0AAE9MWV7"/>
<gene>
    <name evidence="9" type="ORF">E4N74_09680</name>
</gene>
<comment type="subcellular location">
    <subcellularLocation>
        <location evidence="1 7">Cell membrane</location>
        <topology evidence="1 7">Multi-pass membrane protein</topology>
    </subcellularLocation>
</comment>
<proteinExistence type="inferred from homology"/>
<evidence type="ECO:0000256" key="6">
    <source>
        <dbReference type="ARBA" id="ARBA00023136"/>
    </source>
</evidence>
<dbReference type="Pfam" id="PF00528">
    <property type="entry name" value="BPD_transp_1"/>
    <property type="match status" value="1"/>
</dbReference>
<evidence type="ECO:0000256" key="4">
    <source>
        <dbReference type="ARBA" id="ARBA00022692"/>
    </source>
</evidence>
<dbReference type="InterPro" id="IPR000515">
    <property type="entry name" value="MetI-like"/>
</dbReference>
<dbReference type="Proteomes" id="UP001058682">
    <property type="component" value="Chromosome"/>
</dbReference>
<comment type="similarity">
    <text evidence="7">Belongs to the binding-protein-dependent transport system permease family.</text>
</comment>
<dbReference type="KEGG" id="tpk:JO40_02550"/>
<feature type="transmembrane region" description="Helical" evidence="7">
    <location>
        <begin position="237"/>
        <end position="261"/>
    </location>
</feature>
<evidence type="ECO:0000256" key="5">
    <source>
        <dbReference type="ARBA" id="ARBA00022989"/>
    </source>
</evidence>
<feature type="transmembrane region" description="Helical" evidence="7">
    <location>
        <begin position="180"/>
        <end position="199"/>
    </location>
</feature>
<dbReference type="InterPro" id="IPR025966">
    <property type="entry name" value="OppC_N"/>
</dbReference>
<dbReference type="PANTHER" id="PTHR43386">
    <property type="entry name" value="OLIGOPEPTIDE TRANSPORT SYSTEM PERMEASE PROTEIN APPC"/>
    <property type="match status" value="1"/>
</dbReference>
<feature type="transmembrane region" description="Helical" evidence="7">
    <location>
        <begin position="282"/>
        <end position="305"/>
    </location>
</feature>
<keyword evidence="3" id="KW-1003">Cell membrane</keyword>
<keyword evidence="6 7" id="KW-0472">Membrane</keyword>
<dbReference type="CDD" id="cd06261">
    <property type="entry name" value="TM_PBP2"/>
    <property type="match status" value="1"/>
</dbReference>